<sequence length="71" mass="7164">MTSEDQNAAVGFSDAVVAHMLGRAIAEGLSDVVGQPLPPALVELLHQLDNVPVCRGGMAAGARRPATGTVG</sequence>
<gene>
    <name evidence="1" type="ORF">GCM10010994_57320</name>
</gene>
<accession>A0A916UXH6</accession>
<reference evidence="1" key="2">
    <citation type="submission" date="2020-09" db="EMBL/GenBank/DDBJ databases">
        <authorList>
            <person name="Sun Q."/>
            <person name="Zhou Y."/>
        </authorList>
    </citation>
    <scope>NUCLEOTIDE SEQUENCE</scope>
    <source>
        <strain evidence="1">CGMCC 1.12919</strain>
    </source>
</reference>
<evidence type="ECO:0000313" key="2">
    <source>
        <dbReference type="Proteomes" id="UP000637002"/>
    </source>
</evidence>
<proteinExistence type="predicted"/>
<comment type="caution">
    <text evidence="1">The sequence shown here is derived from an EMBL/GenBank/DDBJ whole genome shotgun (WGS) entry which is preliminary data.</text>
</comment>
<organism evidence="1 2">
    <name type="scientific">Chelatococcus reniformis</name>
    <dbReference type="NCBI Taxonomy" id="1494448"/>
    <lineage>
        <taxon>Bacteria</taxon>
        <taxon>Pseudomonadati</taxon>
        <taxon>Pseudomonadota</taxon>
        <taxon>Alphaproteobacteria</taxon>
        <taxon>Hyphomicrobiales</taxon>
        <taxon>Chelatococcaceae</taxon>
        <taxon>Chelatococcus</taxon>
    </lineage>
</organism>
<dbReference type="RefSeq" id="WP_188612607.1">
    <property type="nucleotide sequence ID" value="NZ_BMGG01000012.1"/>
</dbReference>
<dbReference type="AlphaFoldDB" id="A0A916UXH6"/>
<dbReference type="Proteomes" id="UP000637002">
    <property type="component" value="Unassembled WGS sequence"/>
</dbReference>
<name>A0A916UXH6_9HYPH</name>
<evidence type="ECO:0000313" key="1">
    <source>
        <dbReference type="EMBL" id="GGC92060.1"/>
    </source>
</evidence>
<protein>
    <submittedName>
        <fullName evidence="1">Uncharacterized protein</fullName>
    </submittedName>
</protein>
<keyword evidence="2" id="KW-1185">Reference proteome</keyword>
<dbReference type="EMBL" id="BMGG01000012">
    <property type="protein sequence ID" value="GGC92060.1"/>
    <property type="molecule type" value="Genomic_DNA"/>
</dbReference>
<reference evidence="1" key="1">
    <citation type="journal article" date="2014" name="Int. J. Syst. Evol. Microbiol.">
        <title>Complete genome sequence of Corynebacterium casei LMG S-19264T (=DSM 44701T), isolated from a smear-ripened cheese.</title>
        <authorList>
            <consortium name="US DOE Joint Genome Institute (JGI-PGF)"/>
            <person name="Walter F."/>
            <person name="Albersmeier A."/>
            <person name="Kalinowski J."/>
            <person name="Ruckert C."/>
        </authorList>
    </citation>
    <scope>NUCLEOTIDE SEQUENCE</scope>
    <source>
        <strain evidence="1">CGMCC 1.12919</strain>
    </source>
</reference>